<feature type="region of interest" description="Disordered" evidence="1">
    <location>
        <begin position="502"/>
        <end position="528"/>
    </location>
</feature>
<feature type="compositionally biased region" description="Polar residues" evidence="1">
    <location>
        <begin position="712"/>
        <end position="748"/>
    </location>
</feature>
<feature type="region of interest" description="Disordered" evidence="1">
    <location>
        <begin position="710"/>
        <end position="782"/>
    </location>
</feature>
<feature type="compositionally biased region" description="Low complexity" evidence="1">
    <location>
        <begin position="760"/>
        <end position="773"/>
    </location>
</feature>
<evidence type="ECO:0000313" key="3">
    <source>
        <dbReference type="Proteomes" id="UP001500235"/>
    </source>
</evidence>
<feature type="compositionally biased region" description="Basic and acidic residues" evidence="1">
    <location>
        <begin position="457"/>
        <end position="466"/>
    </location>
</feature>
<reference evidence="3" key="1">
    <citation type="journal article" date="2019" name="Int. J. Syst. Evol. Microbiol.">
        <title>The Global Catalogue of Microorganisms (GCM) 10K type strain sequencing project: providing services to taxonomists for standard genome sequencing and annotation.</title>
        <authorList>
            <consortium name="The Broad Institute Genomics Platform"/>
            <consortium name="The Broad Institute Genome Sequencing Center for Infectious Disease"/>
            <person name="Wu L."/>
            <person name="Ma J."/>
        </authorList>
    </citation>
    <scope>NUCLEOTIDE SEQUENCE [LARGE SCALE GENOMIC DNA]</scope>
    <source>
        <strain evidence="3">JCM 17563</strain>
    </source>
</reference>
<feature type="compositionally biased region" description="Basic and acidic residues" evidence="1">
    <location>
        <begin position="508"/>
        <end position="528"/>
    </location>
</feature>
<name>A0ABP7SL38_9SPHN</name>
<evidence type="ECO:0008006" key="4">
    <source>
        <dbReference type="Google" id="ProtNLM"/>
    </source>
</evidence>
<proteinExistence type="predicted"/>
<feature type="compositionally biased region" description="Basic and acidic residues" evidence="1">
    <location>
        <begin position="853"/>
        <end position="863"/>
    </location>
</feature>
<gene>
    <name evidence="2" type="ORF">GCM10022280_09130</name>
</gene>
<dbReference type="Proteomes" id="UP001500235">
    <property type="component" value="Unassembled WGS sequence"/>
</dbReference>
<organism evidence="2 3">
    <name type="scientific">Sphingomonas swuensis</name>
    <dbReference type="NCBI Taxonomy" id="977800"/>
    <lineage>
        <taxon>Bacteria</taxon>
        <taxon>Pseudomonadati</taxon>
        <taxon>Pseudomonadota</taxon>
        <taxon>Alphaproteobacteria</taxon>
        <taxon>Sphingomonadales</taxon>
        <taxon>Sphingomonadaceae</taxon>
        <taxon>Sphingomonas</taxon>
    </lineage>
</organism>
<feature type="region of interest" description="Disordered" evidence="1">
    <location>
        <begin position="809"/>
        <end position="893"/>
    </location>
</feature>
<feature type="region of interest" description="Disordered" evidence="1">
    <location>
        <begin position="457"/>
        <end position="480"/>
    </location>
</feature>
<dbReference type="RefSeq" id="WP_344706201.1">
    <property type="nucleotide sequence ID" value="NZ_BAABBQ010000001.1"/>
</dbReference>
<accession>A0ABP7SL38</accession>
<protein>
    <recommendedName>
        <fullName evidence="4">MobA/MobL protein domain-containing protein</fullName>
    </recommendedName>
</protein>
<keyword evidence="3" id="KW-1185">Reference proteome</keyword>
<sequence>MSSAARLDTQSIIALAQLCDSVKHDTKIRRAETDGRIALAKQRNLEWQLGLRSSASDLWAGSSRSYTTIPHFKPTKKNSRSRLVRDVTVPAVTYKPRRSAAGLRSFHYSIEPIPKSSFFRQLASGTKIGPGAGEARIRYTTRTEGEQAYLLGDRVQSDFFGRPLIITNISPSRDPNEIAEFYSLVEENERDAKPDKALIVFNRHPEVWRRVVDDPACEPAVLKAYLAVKGQGSVEVELVRGADALLELMKRHGFVPADKVHSPERQQELNGLKLTKGRGGRIQWRIVVALPVEFSARQRRRAAEAICRRLERRGAMYAAVIHEPVATNHQNNYHAHIDVYDRPCRPLFGDARDLDNVAPKWKAEIKRQLEAGELQHLKRQWDFAAVREYRSSSGNRTLHKPFRAKKSGAFRAFSFPKRHRAEIAGIINAIAVAGGHGRLYNPRTYGEMKIAKEPDEQLGPRRHGLEAKGAPTNAGMRNEERHAEADRHLIETAHQQRLKEITQQQRAFDSKCDQQGEPSSEQKKARDEAHAALADLKLVARARYRAELSRLEMQRQLSRPRNMIRAAGRAKRLGEDPRGELATLGEEARHYWRDWQKHNQPALDELRELSAFAAREGELQAASERLQAEALRPVLMTNATSGLAESVEGATWRSPEPVPLPVTPASIVESEAPLLLGRRFKRIIEEAHHRTSETVAEPKRNIMVRGSRLDGNISQAGSISSVEPTPPTTSEIDQANGKTENAMRQTWQPAAPMNSDRSDAVPAASGSSAPSELAQDDDKKHAVSKVELGTASQPHPSVFTAQPVAAGNAPAALSGQPAISGSEPPPKEPGDARGVGVQPVAEQGGDPLPIESLARDGLNKESGTDASGVLGASSPAARRIWADPPQSSETTRRDLTHAEMIAAYLRKLEANGVLLSKNKATSEIHGSFRDGSELSLTDKLLFRWGGLAFERLATKQLEIRQVQDYLLRHGEALARTGKQPGPRCQRLMKSWRDEPKLQKALAWFAAEQEEAIRRKAADLAAQNARAVAGRIILGR</sequence>
<evidence type="ECO:0000256" key="1">
    <source>
        <dbReference type="SAM" id="MobiDB-lite"/>
    </source>
</evidence>
<dbReference type="EMBL" id="BAABBQ010000001">
    <property type="protein sequence ID" value="GAA4013172.1"/>
    <property type="molecule type" value="Genomic_DNA"/>
</dbReference>
<dbReference type="Gene3D" id="3.30.930.30">
    <property type="match status" value="1"/>
</dbReference>
<comment type="caution">
    <text evidence="2">The sequence shown here is derived from an EMBL/GenBank/DDBJ whole genome shotgun (WGS) entry which is preliminary data.</text>
</comment>
<evidence type="ECO:0000313" key="2">
    <source>
        <dbReference type="EMBL" id="GAA4013172.1"/>
    </source>
</evidence>